<name>A0A2P6S6S5_ROSCH</name>
<proteinExistence type="predicted"/>
<comment type="caution">
    <text evidence="1">The sequence shown here is derived from an EMBL/GenBank/DDBJ whole genome shotgun (WGS) entry which is preliminary data.</text>
</comment>
<dbReference type="EMBL" id="PDCK01000039">
    <property type="protein sequence ID" value="PRQ54387.1"/>
    <property type="molecule type" value="Genomic_DNA"/>
</dbReference>
<dbReference type="Gramene" id="PRQ54387">
    <property type="protein sequence ID" value="PRQ54387"/>
    <property type="gene ID" value="RchiOBHm_Chr1g0313051"/>
</dbReference>
<sequence length="177" mass="19762">MCLYIIGYKIGLILLYCRPPHTKSFSLILIPNPTLSLSSLLFSVSRITPFLSSSSFWLPELHFSLFLKLLIFEIQNLPQGHHLTDLIAPSSLVPYLSLWPAQIFRTSFSLQLDHPLPWIPRSALPLLPAVEAQSATPLYLRGKVGLKDVSDGFVNLRNLISMTRLISGPLLGSININ</sequence>
<evidence type="ECO:0000313" key="2">
    <source>
        <dbReference type="Proteomes" id="UP000238479"/>
    </source>
</evidence>
<keyword evidence="2" id="KW-1185">Reference proteome</keyword>
<organism evidence="1 2">
    <name type="scientific">Rosa chinensis</name>
    <name type="common">China rose</name>
    <dbReference type="NCBI Taxonomy" id="74649"/>
    <lineage>
        <taxon>Eukaryota</taxon>
        <taxon>Viridiplantae</taxon>
        <taxon>Streptophyta</taxon>
        <taxon>Embryophyta</taxon>
        <taxon>Tracheophyta</taxon>
        <taxon>Spermatophyta</taxon>
        <taxon>Magnoliopsida</taxon>
        <taxon>eudicotyledons</taxon>
        <taxon>Gunneridae</taxon>
        <taxon>Pentapetalae</taxon>
        <taxon>rosids</taxon>
        <taxon>fabids</taxon>
        <taxon>Rosales</taxon>
        <taxon>Rosaceae</taxon>
        <taxon>Rosoideae</taxon>
        <taxon>Rosoideae incertae sedis</taxon>
        <taxon>Rosa</taxon>
    </lineage>
</organism>
<reference evidence="1 2" key="1">
    <citation type="journal article" date="2018" name="Nat. Genet.">
        <title>The Rosa genome provides new insights in the design of modern roses.</title>
        <authorList>
            <person name="Bendahmane M."/>
        </authorList>
    </citation>
    <scope>NUCLEOTIDE SEQUENCE [LARGE SCALE GENOMIC DNA]</scope>
    <source>
        <strain evidence="2">cv. Old Blush</strain>
    </source>
</reference>
<accession>A0A2P6S6S5</accession>
<evidence type="ECO:0000313" key="1">
    <source>
        <dbReference type="EMBL" id="PRQ54387.1"/>
    </source>
</evidence>
<dbReference type="Proteomes" id="UP000238479">
    <property type="component" value="Chromosome 1"/>
</dbReference>
<dbReference type="AlphaFoldDB" id="A0A2P6S6S5"/>
<protein>
    <submittedName>
        <fullName evidence="1">Uncharacterized protein</fullName>
    </submittedName>
</protein>
<gene>
    <name evidence="1" type="ORF">RchiOBHm_Chr1g0313051</name>
</gene>